<sequence>MPGPEHGNATDKAVALGYDGKDAPKVVASGEGELARQIRQAAEEAGVLVHQDAQLAHLLSQLELGQSIPPALYVVIAELIAYAYLVEGRFPEQWNNIHRRIDAKA</sequence>
<dbReference type="STRING" id="550540.Fbal_1062"/>
<proteinExistence type="inferred from homology"/>
<keyword evidence="3" id="KW-0813">Transport</keyword>
<comment type="similarity">
    <text evidence="1">Belongs to the type III secretion exporter family.</text>
</comment>
<dbReference type="eggNOG" id="COG2257">
    <property type="taxonomic scope" value="Bacteria"/>
</dbReference>
<keyword evidence="6" id="KW-1185">Reference proteome</keyword>
<name>E1SUT0_FERBD</name>
<dbReference type="AlphaFoldDB" id="E1SUT0"/>
<accession>E1SUT0</accession>
<organism evidence="5 6">
    <name type="scientific">Ferrimonas balearica (strain DSM 9799 / CCM 4581 / KCTC 23876 / PAT)</name>
    <dbReference type="NCBI Taxonomy" id="550540"/>
    <lineage>
        <taxon>Bacteria</taxon>
        <taxon>Pseudomonadati</taxon>
        <taxon>Pseudomonadota</taxon>
        <taxon>Gammaproteobacteria</taxon>
        <taxon>Alteromonadales</taxon>
        <taxon>Ferrimonadaceae</taxon>
        <taxon>Ferrimonas</taxon>
    </lineage>
</organism>
<comment type="function">
    <text evidence="4">Required for formation of the rod structure in the basal body of the flagellar apparatus. Together with FliI and FliH, may constitute the export apparatus of flagellin.</text>
</comment>
<protein>
    <recommendedName>
        <fullName evidence="2">Flagellar biosynthetic protein FlhB</fullName>
    </recommendedName>
</protein>
<reference evidence="5 6" key="1">
    <citation type="journal article" date="2010" name="Stand. Genomic Sci.">
        <title>Complete genome sequence of Ferrimonas balearica type strain (PAT).</title>
        <authorList>
            <person name="Nolan M."/>
            <person name="Sikorski J."/>
            <person name="Davenport K."/>
            <person name="Lucas S."/>
            <person name="Glavina Del Rio T."/>
            <person name="Tice H."/>
            <person name="Cheng J."/>
            <person name="Goodwin L."/>
            <person name="Pitluck S."/>
            <person name="Liolios K."/>
            <person name="Ivanova N."/>
            <person name="Mavromatis K."/>
            <person name="Ovchinnikova G."/>
            <person name="Pati A."/>
            <person name="Chen A."/>
            <person name="Palaniappan K."/>
            <person name="Land M."/>
            <person name="Hauser L."/>
            <person name="Chang Y."/>
            <person name="Jeffries C."/>
            <person name="Tapia R."/>
            <person name="Brettin T."/>
            <person name="Detter J."/>
            <person name="Han C."/>
            <person name="Yasawong M."/>
            <person name="Rohde M."/>
            <person name="Tindall B."/>
            <person name="Goker M."/>
            <person name="Woyke T."/>
            <person name="Bristow J."/>
            <person name="Eisen J."/>
            <person name="Markowitz V."/>
            <person name="Hugenholtz P."/>
            <person name="Kyrpides N."/>
            <person name="Klenk H."/>
            <person name="Lapidus A."/>
        </authorList>
    </citation>
    <scope>NUCLEOTIDE SEQUENCE [LARGE SCALE GENOMIC DNA]</scope>
    <source>
        <strain evidence="6">DSM 9799 / CCM 4581 / KCTC 23876 / PAT</strain>
    </source>
</reference>
<evidence type="ECO:0000256" key="1">
    <source>
        <dbReference type="ARBA" id="ARBA00010690"/>
    </source>
</evidence>
<dbReference type="Gene3D" id="3.40.1690.10">
    <property type="entry name" value="secretion proteins EscU"/>
    <property type="match status" value="1"/>
</dbReference>
<dbReference type="RefSeq" id="WP_013344577.1">
    <property type="nucleotide sequence ID" value="NC_014541.1"/>
</dbReference>
<dbReference type="HOGENOM" id="CLU_041013_4_0_6"/>
<dbReference type="SUPFAM" id="SSF160544">
    <property type="entry name" value="EscU C-terminal domain-like"/>
    <property type="match status" value="1"/>
</dbReference>
<evidence type="ECO:0000256" key="2">
    <source>
        <dbReference type="ARBA" id="ARBA00021622"/>
    </source>
</evidence>
<keyword evidence="3" id="KW-0653">Protein transport</keyword>
<dbReference type="KEGG" id="fbl:Fbal_1062"/>
<dbReference type="OrthoDB" id="5244399at2"/>
<dbReference type="GO" id="GO:0009306">
    <property type="term" value="P:protein secretion"/>
    <property type="evidence" value="ECO:0007669"/>
    <property type="project" value="InterPro"/>
</dbReference>
<evidence type="ECO:0000313" key="5">
    <source>
        <dbReference type="EMBL" id="ADN75271.1"/>
    </source>
</evidence>
<dbReference type="PANTHER" id="PTHR30531:SF12">
    <property type="entry name" value="FLAGELLAR BIOSYNTHETIC PROTEIN FLHB"/>
    <property type="match status" value="1"/>
</dbReference>
<dbReference type="InterPro" id="IPR029025">
    <property type="entry name" value="T3SS_substrate_exporter_C"/>
</dbReference>
<dbReference type="PANTHER" id="PTHR30531">
    <property type="entry name" value="FLAGELLAR BIOSYNTHETIC PROTEIN FLHB"/>
    <property type="match status" value="1"/>
</dbReference>
<dbReference type="EMBL" id="CP002209">
    <property type="protein sequence ID" value="ADN75271.1"/>
    <property type="molecule type" value="Genomic_DNA"/>
</dbReference>
<keyword evidence="3" id="KW-1006">Bacterial flagellum protein export</keyword>
<dbReference type="Pfam" id="PF01312">
    <property type="entry name" value="Bac_export_2"/>
    <property type="match status" value="1"/>
</dbReference>
<gene>
    <name evidence="5" type="ordered locus">Fbal_1062</name>
</gene>
<evidence type="ECO:0000256" key="4">
    <source>
        <dbReference type="ARBA" id="ARBA00025078"/>
    </source>
</evidence>
<dbReference type="InterPro" id="IPR006135">
    <property type="entry name" value="T3SS_substrate_exporter"/>
</dbReference>
<evidence type="ECO:0000313" key="6">
    <source>
        <dbReference type="Proteomes" id="UP000006683"/>
    </source>
</evidence>
<dbReference type="GeneID" id="67181307"/>
<evidence type="ECO:0000256" key="3">
    <source>
        <dbReference type="ARBA" id="ARBA00023225"/>
    </source>
</evidence>
<dbReference type="Proteomes" id="UP000006683">
    <property type="component" value="Chromosome"/>
</dbReference>
<dbReference type="GO" id="GO:0005886">
    <property type="term" value="C:plasma membrane"/>
    <property type="evidence" value="ECO:0007669"/>
    <property type="project" value="TreeGrafter"/>
</dbReference>